<dbReference type="GO" id="GO:0004775">
    <property type="term" value="F:succinate-CoA ligase (ADP-forming) activity"/>
    <property type="evidence" value="ECO:0007669"/>
    <property type="project" value="UniProtKB-UniRule"/>
</dbReference>
<dbReference type="PROSITE" id="PS01216">
    <property type="entry name" value="SUCCINYL_COA_LIG_1"/>
    <property type="match status" value="1"/>
</dbReference>
<dbReference type="RefSeq" id="WP_127191799.1">
    <property type="nucleotide sequence ID" value="NZ_JAUSSS010000007.1"/>
</dbReference>
<dbReference type="Pfam" id="PF02629">
    <property type="entry name" value="CoA_binding"/>
    <property type="match status" value="1"/>
</dbReference>
<comment type="catalytic activity">
    <reaction evidence="5">
        <text>GTP + succinate + CoA = succinyl-CoA + GDP + phosphate</text>
        <dbReference type="Rhea" id="RHEA:22120"/>
        <dbReference type="ChEBI" id="CHEBI:30031"/>
        <dbReference type="ChEBI" id="CHEBI:37565"/>
        <dbReference type="ChEBI" id="CHEBI:43474"/>
        <dbReference type="ChEBI" id="CHEBI:57287"/>
        <dbReference type="ChEBI" id="CHEBI:57292"/>
        <dbReference type="ChEBI" id="CHEBI:58189"/>
    </reaction>
</comment>
<dbReference type="PIRSF" id="PIRSF001553">
    <property type="entry name" value="SucCS_alpha"/>
    <property type="match status" value="1"/>
</dbReference>
<protein>
    <recommendedName>
        <fullName evidence="5">Succinate--CoA ligase [ADP-forming] subunit alpha</fullName>
        <ecNumber evidence="5">6.2.1.5</ecNumber>
    </recommendedName>
    <alternativeName>
        <fullName evidence="5">Succinyl-CoA synthetase subunit alpha</fullName>
        <shortName evidence="5">SCS-alpha</shortName>
    </alternativeName>
</protein>
<dbReference type="PANTHER" id="PTHR11117">
    <property type="entry name" value="SUCCINYL-COA LIGASE SUBUNIT ALPHA"/>
    <property type="match status" value="1"/>
</dbReference>
<dbReference type="OrthoDB" id="9807196at2"/>
<dbReference type="NCBIfam" id="TIGR01019">
    <property type="entry name" value="sucCoAalpha"/>
    <property type="match status" value="1"/>
</dbReference>
<proteinExistence type="inferred from homology"/>
<keyword evidence="3 5" id="KW-0547">Nucleotide-binding</keyword>
<gene>
    <name evidence="5 10" type="primary">sucD</name>
    <name evidence="10" type="ORF">EJP82_09425</name>
</gene>
<organism evidence="10 11">
    <name type="scientific">Paenibacillus anaericanus</name>
    <dbReference type="NCBI Taxonomy" id="170367"/>
    <lineage>
        <taxon>Bacteria</taxon>
        <taxon>Bacillati</taxon>
        <taxon>Bacillota</taxon>
        <taxon>Bacilli</taxon>
        <taxon>Bacillales</taxon>
        <taxon>Paenibacillaceae</taxon>
        <taxon>Paenibacillus</taxon>
    </lineage>
</organism>
<dbReference type="NCBIfam" id="NF004230">
    <property type="entry name" value="PRK05678.1"/>
    <property type="match status" value="1"/>
</dbReference>
<dbReference type="InterPro" id="IPR033847">
    <property type="entry name" value="Citrt_syn/SCS-alpha_CS"/>
</dbReference>
<evidence type="ECO:0000256" key="1">
    <source>
        <dbReference type="ARBA" id="ARBA00022532"/>
    </source>
</evidence>
<dbReference type="GO" id="GO:0009361">
    <property type="term" value="C:succinate-CoA ligase complex (ADP-forming)"/>
    <property type="evidence" value="ECO:0007669"/>
    <property type="project" value="TreeGrafter"/>
</dbReference>
<reference evidence="10 11" key="1">
    <citation type="submission" date="2018-12" db="EMBL/GenBank/DDBJ databases">
        <authorList>
            <person name="Sun L."/>
            <person name="Chen Z."/>
        </authorList>
    </citation>
    <scope>NUCLEOTIDE SEQUENCE [LARGE SCALE GENOMIC DNA]</scope>
    <source>
        <strain evidence="10 11">DSM 15890</strain>
    </source>
</reference>
<evidence type="ECO:0000313" key="11">
    <source>
        <dbReference type="Proteomes" id="UP000279446"/>
    </source>
</evidence>
<feature type="binding site" evidence="5">
    <location>
        <begin position="17"/>
        <end position="20"/>
    </location>
    <ligand>
        <name>CoA</name>
        <dbReference type="ChEBI" id="CHEBI:57287"/>
    </ligand>
</feature>
<dbReference type="SUPFAM" id="SSF52210">
    <property type="entry name" value="Succinyl-CoA synthetase domains"/>
    <property type="match status" value="1"/>
</dbReference>
<dbReference type="HAMAP" id="MF_01988">
    <property type="entry name" value="Succ_CoA_alpha"/>
    <property type="match status" value="1"/>
</dbReference>
<dbReference type="InterPro" id="IPR036291">
    <property type="entry name" value="NAD(P)-bd_dom_sf"/>
</dbReference>
<dbReference type="AlphaFoldDB" id="A0A3S1K9F5"/>
<dbReference type="Gene3D" id="3.40.50.261">
    <property type="entry name" value="Succinyl-CoA synthetase domains"/>
    <property type="match status" value="1"/>
</dbReference>
<dbReference type="UniPathway" id="UPA00223">
    <property type="reaction ID" value="UER00999"/>
</dbReference>
<evidence type="ECO:0000256" key="5">
    <source>
        <dbReference type="HAMAP-Rule" id="MF_01988"/>
    </source>
</evidence>
<sequence>MSILVDKNTKVITQGITGKTALFHAKGALDYGTQMVGGTSPGKGGTVVDIALENGKTVSLPVFNTVREAKEKTGATASVIYVPPAFAADSILEAVEAEFDLVICITEGIPVLDMVRVKRYMEGKQTVLIGPNCPGVITPGECKIGIMPGYIHLPGHVGVVSRSGTLTYEAVHQLTTRGIGQSSAIGIGGDPVKGSEFIDILRRFNEDDATKAVIMIGEIGGTAEEEAADWIRDNMTKPVVGFIGGVTAPPGKRMGHAGAIISGGKGTAEEKINKLESCGIRVAPTPSEMGSTLVSVLEERGILNLCTTQ</sequence>
<dbReference type="SUPFAM" id="SSF51735">
    <property type="entry name" value="NAD(P)-binding Rossmann-fold domains"/>
    <property type="match status" value="1"/>
</dbReference>
<comment type="subunit">
    <text evidence="5 8">Heterotetramer of two alpha and two beta subunits.</text>
</comment>
<keyword evidence="1 5" id="KW-0816">Tricarboxylic acid cycle</keyword>
<feature type="domain" description="CoA-binding" evidence="9">
    <location>
        <begin position="4"/>
        <end position="109"/>
    </location>
</feature>
<feature type="active site" description="Tele-phosphohistidine intermediate" evidence="5 6">
    <location>
        <position position="256"/>
    </location>
</feature>
<evidence type="ECO:0000256" key="8">
    <source>
        <dbReference type="RuleBase" id="RU000699"/>
    </source>
</evidence>
<dbReference type="InterPro" id="IPR017440">
    <property type="entry name" value="Cit_synth/succinyl-CoA_lig_AS"/>
</dbReference>
<evidence type="ECO:0000259" key="9">
    <source>
        <dbReference type="SMART" id="SM00881"/>
    </source>
</evidence>
<dbReference type="EMBL" id="RZNY01000006">
    <property type="protein sequence ID" value="RUT46914.1"/>
    <property type="molecule type" value="Genomic_DNA"/>
</dbReference>
<dbReference type="GO" id="GO:0006099">
    <property type="term" value="P:tricarboxylic acid cycle"/>
    <property type="evidence" value="ECO:0007669"/>
    <property type="project" value="UniProtKB-UniRule"/>
</dbReference>
<feature type="binding site" evidence="5">
    <location>
        <position position="43"/>
    </location>
    <ligand>
        <name>CoA</name>
        <dbReference type="ChEBI" id="CHEBI:57287"/>
    </ligand>
</feature>
<dbReference type="InterPro" id="IPR005811">
    <property type="entry name" value="SUCC_ACL_C"/>
</dbReference>
<dbReference type="PRINTS" id="PR01798">
    <property type="entry name" value="SCOASYNTHASE"/>
</dbReference>
<accession>A0A3S1K9F5</accession>
<evidence type="ECO:0000256" key="3">
    <source>
        <dbReference type="ARBA" id="ARBA00022741"/>
    </source>
</evidence>
<comment type="catalytic activity">
    <reaction evidence="5 8">
        <text>succinate + ATP + CoA = succinyl-CoA + ADP + phosphate</text>
        <dbReference type="Rhea" id="RHEA:17661"/>
        <dbReference type="ChEBI" id="CHEBI:30031"/>
        <dbReference type="ChEBI" id="CHEBI:30616"/>
        <dbReference type="ChEBI" id="CHEBI:43474"/>
        <dbReference type="ChEBI" id="CHEBI:57287"/>
        <dbReference type="ChEBI" id="CHEBI:57292"/>
        <dbReference type="ChEBI" id="CHEBI:456216"/>
        <dbReference type="EC" id="6.2.1.5"/>
    </reaction>
</comment>
<dbReference type="GO" id="GO:0005829">
    <property type="term" value="C:cytosol"/>
    <property type="evidence" value="ECO:0007669"/>
    <property type="project" value="TreeGrafter"/>
</dbReference>
<dbReference type="EC" id="6.2.1.5" evidence="5"/>
<dbReference type="Gene3D" id="3.40.50.720">
    <property type="entry name" value="NAD(P)-binding Rossmann-like Domain"/>
    <property type="match status" value="1"/>
</dbReference>
<dbReference type="PANTHER" id="PTHR11117:SF2">
    <property type="entry name" value="SUCCINATE--COA LIGASE [ADP_GDP-FORMING] SUBUNIT ALPHA, MITOCHONDRIAL"/>
    <property type="match status" value="1"/>
</dbReference>
<comment type="pathway">
    <text evidence="5 8">Carbohydrate metabolism; tricarboxylic acid cycle; succinate from succinyl-CoA (ligase route): step 1/1.</text>
</comment>
<evidence type="ECO:0000256" key="2">
    <source>
        <dbReference type="ARBA" id="ARBA00022598"/>
    </source>
</evidence>
<evidence type="ECO:0000256" key="7">
    <source>
        <dbReference type="RuleBase" id="RU000677"/>
    </source>
</evidence>
<dbReference type="Pfam" id="PF00549">
    <property type="entry name" value="Ligase_CoA"/>
    <property type="match status" value="1"/>
</dbReference>
<evidence type="ECO:0000313" key="10">
    <source>
        <dbReference type="EMBL" id="RUT46914.1"/>
    </source>
</evidence>
<dbReference type="InterPro" id="IPR003781">
    <property type="entry name" value="CoA-bd"/>
</dbReference>
<dbReference type="SMART" id="SM00881">
    <property type="entry name" value="CoA_binding"/>
    <property type="match status" value="1"/>
</dbReference>
<dbReference type="InterPro" id="IPR005810">
    <property type="entry name" value="CoA_lig_alpha"/>
</dbReference>
<comment type="function">
    <text evidence="5 8">Succinyl-CoA synthetase functions in the citric acid cycle (TCA), coupling the hydrolysis of succinyl-CoA to the synthesis of either ATP or GTP and thus represents the only step of substrate-level phosphorylation in the TCA. The alpha subunit of the enzyme binds the substrates coenzyme A and phosphate, while succinate binding and nucleotide specificity is provided by the beta subunit.</text>
</comment>
<name>A0A3S1K9F5_9BACL</name>
<dbReference type="GO" id="GO:0004776">
    <property type="term" value="F:succinate-CoA ligase (GDP-forming) activity"/>
    <property type="evidence" value="ECO:0007669"/>
    <property type="project" value="TreeGrafter"/>
</dbReference>
<dbReference type="Proteomes" id="UP000279446">
    <property type="component" value="Unassembled WGS sequence"/>
</dbReference>
<evidence type="ECO:0000256" key="4">
    <source>
        <dbReference type="ARBA" id="ARBA00060724"/>
    </source>
</evidence>
<dbReference type="FunFam" id="3.40.50.720:FF:000277">
    <property type="entry name" value="Succinate--CoA ligase [ADP-forming] subunit alpha"/>
    <property type="match status" value="1"/>
</dbReference>
<feature type="binding site" evidence="5">
    <location>
        <begin position="105"/>
        <end position="107"/>
    </location>
    <ligand>
        <name>CoA</name>
        <dbReference type="ChEBI" id="CHEBI:57287"/>
    </ligand>
</feature>
<keyword evidence="11" id="KW-1185">Reference proteome</keyword>
<comment type="similarity">
    <text evidence="4 5 7">Belongs to the succinate/malate CoA ligase alpha subunit family.</text>
</comment>
<feature type="binding site" evidence="5">
    <location>
        <position position="168"/>
    </location>
    <ligand>
        <name>substrate</name>
        <note>ligand shared with subunit beta</note>
    </ligand>
</feature>
<dbReference type="GO" id="GO:0000166">
    <property type="term" value="F:nucleotide binding"/>
    <property type="evidence" value="ECO:0007669"/>
    <property type="project" value="UniProtKB-KW"/>
</dbReference>
<dbReference type="FunFam" id="3.40.50.261:FF:000002">
    <property type="entry name" value="Succinate--CoA ligase [ADP-forming] subunit alpha"/>
    <property type="match status" value="1"/>
</dbReference>
<comment type="caution">
    <text evidence="10">The sequence shown here is derived from an EMBL/GenBank/DDBJ whole genome shotgun (WGS) entry which is preliminary data.</text>
</comment>
<dbReference type="InterPro" id="IPR016102">
    <property type="entry name" value="Succinyl-CoA_synth-like"/>
</dbReference>
<evidence type="ECO:0000256" key="6">
    <source>
        <dbReference type="PIRSR" id="PIRSR001553-1"/>
    </source>
</evidence>
<keyword evidence="2 5" id="KW-0436">Ligase</keyword>
<dbReference type="PROSITE" id="PS00399">
    <property type="entry name" value="SUCCINYL_COA_LIG_2"/>
    <property type="match status" value="1"/>
</dbReference>